<sequence length="202" mass="23527">MTLSFLVFFGSICLYAQNNQASDYLVLRTSDTLYGKVEHIKEGGFGGRRFYKKIRITNARGKTKKYQRRDVSSFSVDGVVFESFWLYQESQSLITGALGNPKYTMDPNQGEQHFLRVVSKGRLSHYQLEWFEQGNSTLWSMSLLKKEKDAFLIRADQGLFGLKRKVLQRYFADCPELGKAIQQKQIRKVRQVVEWYNDSCMQ</sequence>
<accession>A0A1M6CV02</accession>
<dbReference type="AlphaFoldDB" id="A0A1M6CV02"/>
<evidence type="ECO:0000313" key="1">
    <source>
        <dbReference type="EMBL" id="SHI64857.1"/>
    </source>
</evidence>
<name>A0A1M6CV02_9FLAO</name>
<proteinExistence type="predicted"/>
<gene>
    <name evidence="1" type="ORF">SAMN04488508_102294</name>
</gene>
<dbReference type="STRING" id="570521.SAMN04488508_102294"/>
<dbReference type="Proteomes" id="UP000184432">
    <property type="component" value="Unassembled WGS sequence"/>
</dbReference>
<organism evidence="1 2">
    <name type="scientific">Aquimarina spongiae</name>
    <dbReference type="NCBI Taxonomy" id="570521"/>
    <lineage>
        <taxon>Bacteria</taxon>
        <taxon>Pseudomonadati</taxon>
        <taxon>Bacteroidota</taxon>
        <taxon>Flavobacteriia</taxon>
        <taxon>Flavobacteriales</taxon>
        <taxon>Flavobacteriaceae</taxon>
        <taxon>Aquimarina</taxon>
    </lineage>
</organism>
<evidence type="ECO:0000313" key="2">
    <source>
        <dbReference type="Proteomes" id="UP000184432"/>
    </source>
</evidence>
<keyword evidence="2" id="KW-1185">Reference proteome</keyword>
<dbReference type="EMBL" id="FQYP01000002">
    <property type="protein sequence ID" value="SHI64857.1"/>
    <property type="molecule type" value="Genomic_DNA"/>
</dbReference>
<reference evidence="2" key="1">
    <citation type="submission" date="2016-11" db="EMBL/GenBank/DDBJ databases">
        <authorList>
            <person name="Varghese N."/>
            <person name="Submissions S."/>
        </authorList>
    </citation>
    <scope>NUCLEOTIDE SEQUENCE [LARGE SCALE GENOMIC DNA]</scope>
    <source>
        <strain evidence="2">DSM 22623</strain>
    </source>
</reference>
<protein>
    <submittedName>
        <fullName evidence="1">Uncharacterized protein</fullName>
    </submittedName>
</protein>